<dbReference type="PANTHER" id="PTHR31299:SF0">
    <property type="entry name" value="ESTERASE, PUTATIVE (AFU_ORTHOLOGUE AFUA_1G05850)-RELATED"/>
    <property type="match status" value="1"/>
</dbReference>
<proteinExistence type="predicted"/>
<dbReference type="Gene3D" id="3.30.1870.10">
    <property type="entry name" value="EreA-like, domain 2"/>
    <property type="match status" value="1"/>
</dbReference>
<evidence type="ECO:0000256" key="1">
    <source>
        <dbReference type="SAM" id="MobiDB-lite"/>
    </source>
</evidence>
<name>A0A9W6VWS9_9ACTN</name>
<dbReference type="RefSeq" id="WP_285566291.1">
    <property type="nucleotide sequence ID" value="NZ_BSTK01000001.1"/>
</dbReference>
<dbReference type="InterPro" id="IPR007815">
    <property type="entry name" value="Emycin_Estase"/>
</dbReference>
<reference evidence="2" key="1">
    <citation type="submission" date="2023-03" db="EMBL/GenBank/DDBJ databases">
        <title>Actinoallomurus iriomotensis NBRC 103684.</title>
        <authorList>
            <person name="Ichikawa N."/>
            <person name="Sato H."/>
            <person name="Tonouchi N."/>
        </authorList>
    </citation>
    <scope>NUCLEOTIDE SEQUENCE</scope>
    <source>
        <strain evidence="2">NBRC 103684</strain>
    </source>
</reference>
<accession>A0A9W6VWS9</accession>
<dbReference type="GO" id="GO:0046677">
    <property type="term" value="P:response to antibiotic"/>
    <property type="evidence" value="ECO:0007669"/>
    <property type="project" value="InterPro"/>
</dbReference>
<feature type="region of interest" description="Disordered" evidence="1">
    <location>
        <begin position="114"/>
        <end position="138"/>
    </location>
</feature>
<dbReference type="InterPro" id="IPR052036">
    <property type="entry name" value="Hydrolase/PRTase-associated"/>
</dbReference>
<gene>
    <name evidence="2" type="ORF">Airi02_004860</name>
</gene>
<evidence type="ECO:0000313" key="3">
    <source>
        <dbReference type="Proteomes" id="UP001165074"/>
    </source>
</evidence>
<dbReference type="Gene3D" id="3.40.1660.10">
    <property type="entry name" value="EreA-like (biosynthetic domain)"/>
    <property type="match status" value="1"/>
</dbReference>
<dbReference type="PANTHER" id="PTHR31299">
    <property type="entry name" value="ESTERASE, PUTATIVE (AFU_ORTHOLOGUE AFUA_1G05850)-RELATED"/>
    <property type="match status" value="1"/>
</dbReference>
<evidence type="ECO:0000313" key="2">
    <source>
        <dbReference type="EMBL" id="GLY82554.1"/>
    </source>
</evidence>
<dbReference type="SUPFAM" id="SSF159501">
    <property type="entry name" value="EreA/ChaN-like"/>
    <property type="match status" value="1"/>
</dbReference>
<keyword evidence="3" id="KW-1185">Reference proteome</keyword>
<organism evidence="2 3">
    <name type="scientific">Actinoallomurus iriomotensis</name>
    <dbReference type="NCBI Taxonomy" id="478107"/>
    <lineage>
        <taxon>Bacteria</taxon>
        <taxon>Bacillati</taxon>
        <taxon>Actinomycetota</taxon>
        <taxon>Actinomycetes</taxon>
        <taxon>Streptosporangiales</taxon>
        <taxon>Thermomonosporaceae</taxon>
        <taxon>Actinoallomurus</taxon>
    </lineage>
</organism>
<dbReference type="Pfam" id="PF05139">
    <property type="entry name" value="Erythro_esteras"/>
    <property type="match status" value="1"/>
</dbReference>
<protein>
    <submittedName>
        <fullName evidence="2">Uncharacterized protein</fullName>
    </submittedName>
</protein>
<dbReference type="AlphaFoldDB" id="A0A9W6VWS9"/>
<sequence length="138" mass="15145">MTRPGPLSCQNFSAAGARSAGPVETTVAGLGESTRFARETFDVRDQLFRRLVQRHGFRALALQDDAAVAARLDTYVTVGEGRAESALDGAWRPWRTAQLATTLEWIRAFNQKHPAGPAVRPPCPRRVRGDPIVARPRP</sequence>
<comment type="caution">
    <text evidence="2">The sequence shown here is derived from an EMBL/GenBank/DDBJ whole genome shotgun (WGS) entry which is preliminary data.</text>
</comment>
<dbReference type="EMBL" id="BSTK01000001">
    <property type="protein sequence ID" value="GLY82554.1"/>
    <property type="molecule type" value="Genomic_DNA"/>
</dbReference>
<dbReference type="Proteomes" id="UP001165074">
    <property type="component" value="Unassembled WGS sequence"/>
</dbReference>